<dbReference type="GO" id="GO:0006979">
    <property type="term" value="P:response to oxidative stress"/>
    <property type="evidence" value="ECO:0007669"/>
    <property type="project" value="TreeGrafter"/>
</dbReference>
<dbReference type="InterPro" id="IPR024706">
    <property type="entry name" value="Peroxiredoxin_AhpC-typ"/>
</dbReference>
<feature type="domain" description="Alkyl hydroperoxide reductase subunit C/ Thiol specific antioxidant" evidence="3">
    <location>
        <begin position="2"/>
        <end position="70"/>
    </location>
</feature>
<dbReference type="GO" id="GO:0033554">
    <property type="term" value="P:cellular response to stress"/>
    <property type="evidence" value="ECO:0007669"/>
    <property type="project" value="TreeGrafter"/>
</dbReference>
<dbReference type="SUPFAM" id="SSF52833">
    <property type="entry name" value="Thioredoxin-like"/>
    <property type="match status" value="1"/>
</dbReference>
<dbReference type="PANTHER" id="PTHR10681:SF128">
    <property type="entry name" value="THIOREDOXIN-DEPENDENT PEROXIDE REDUCTASE, MITOCHONDRIAL"/>
    <property type="match status" value="1"/>
</dbReference>
<proteinExistence type="inferred from homology"/>
<dbReference type="EC" id="1.11.1.15" evidence="5"/>
<evidence type="ECO:0000256" key="1">
    <source>
        <dbReference type="ARBA" id="ARBA00009796"/>
    </source>
</evidence>
<comment type="similarity">
    <text evidence="1">Belongs to the peroxiredoxin family. AhpC/Prx1 subfamily.</text>
</comment>
<sequence>MLGLSIDSNPSHLAWVYAIYQTHGIDIPFPILADRVGDIARLYGMVAPDVSRQATVRSVYVIDPEQIIRAIIVYPMTTGRNIYEILRLLDALQTTDRDHVLTPANWVPGAPTLVPAPRTYEELNRRLYDPASLNLTCKDWYLCYNKTSPYEISEAQPTF</sequence>
<dbReference type="PIRSF" id="PIRSF000239">
    <property type="entry name" value="AHPC"/>
    <property type="match status" value="1"/>
</dbReference>
<evidence type="ECO:0000259" key="4">
    <source>
        <dbReference type="Pfam" id="PF10417"/>
    </source>
</evidence>
<dbReference type="EMBL" id="VSSQ01051341">
    <property type="protein sequence ID" value="MPN05429.1"/>
    <property type="molecule type" value="Genomic_DNA"/>
</dbReference>
<evidence type="ECO:0000259" key="3">
    <source>
        <dbReference type="Pfam" id="PF00578"/>
    </source>
</evidence>
<feature type="domain" description="Peroxiredoxin C-terminal" evidence="4">
    <location>
        <begin position="91"/>
        <end position="123"/>
    </location>
</feature>
<dbReference type="GO" id="GO:0045454">
    <property type="term" value="P:cell redox homeostasis"/>
    <property type="evidence" value="ECO:0007669"/>
    <property type="project" value="TreeGrafter"/>
</dbReference>
<evidence type="ECO:0000313" key="5">
    <source>
        <dbReference type="EMBL" id="MPN05429.1"/>
    </source>
</evidence>
<dbReference type="AlphaFoldDB" id="A0A645EW44"/>
<dbReference type="InterPro" id="IPR019479">
    <property type="entry name" value="Peroxiredoxin_C"/>
</dbReference>
<dbReference type="Gene3D" id="3.30.1020.10">
    <property type="entry name" value="Antioxidant, Horf6, Chain A, domain2"/>
    <property type="match status" value="1"/>
</dbReference>
<comment type="caution">
    <text evidence="5">The sequence shown here is derived from an EMBL/GenBank/DDBJ whole genome shotgun (WGS) entry which is preliminary data.</text>
</comment>
<dbReference type="Pfam" id="PF00578">
    <property type="entry name" value="AhpC-TSA"/>
    <property type="match status" value="1"/>
</dbReference>
<dbReference type="GO" id="GO:0042744">
    <property type="term" value="P:hydrogen peroxide catabolic process"/>
    <property type="evidence" value="ECO:0007669"/>
    <property type="project" value="TreeGrafter"/>
</dbReference>
<dbReference type="GO" id="GO:0008379">
    <property type="term" value="F:thioredoxin peroxidase activity"/>
    <property type="evidence" value="ECO:0007669"/>
    <property type="project" value="TreeGrafter"/>
</dbReference>
<keyword evidence="2 5" id="KW-0560">Oxidoreductase</keyword>
<dbReference type="InterPro" id="IPR036249">
    <property type="entry name" value="Thioredoxin-like_sf"/>
</dbReference>
<evidence type="ECO:0000256" key="2">
    <source>
        <dbReference type="ARBA" id="ARBA00023002"/>
    </source>
</evidence>
<dbReference type="InterPro" id="IPR000866">
    <property type="entry name" value="AhpC/TSA"/>
</dbReference>
<keyword evidence="5" id="KW-0575">Peroxidase</keyword>
<accession>A0A645EW44</accession>
<dbReference type="InterPro" id="IPR050217">
    <property type="entry name" value="Peroxiredoxin"/>
</dbReference>
<dbReference type="PANTHER" id="PTHR10681">
    <property type="entry name" value="THIOREDOXIN PEROXIDASE"/>
    <property type="match status" value="1"/>
</dbReference>
<organism evidence="5">
    <name type="scientific">bioreactor metagenome</name>
    <dbReference type="NCBI Taxonomy" id="1076179"/>
    <lineage>
        <taxon>unclassified sequences</taxon>
        <taxon>metagenomes</taxon>
        <taxon>ecological metagenomes</taxon>
    </lineage>
</organism>
<dbReference type="Pfam" id="PF10417">
    <property type="entry name" value="1-cysPrx_C"/>
    <property type="match status" value="1"/>
</dbReference>
<protein>
    <submittedName>
        <fullName evidence="5">Peroxiredoxin</fullName>
        <ecNumber evidence="5">1.11.1.15</ecNumber>
    </submittedName>
</protein>
<gene>
    <name evidence="5" type="ORF">SDC9_152679</name>
</gene>
<reference evidence="5" key="1">
    <citation type="submission" date="2019-08" db="EMBL/GenBank/DDBJ databases">
        <authorList>
            <person name="Kucharzyk K."/>
            <person name="Murdoch R.W."/>
            <person name="Higgins S."/>
            <person name="Loffler F."/>
        </authorList>
    </citation>
    <scope>NUCLEOTIDE SEQUENCE</scope>
</reference>
<dbReference type="Gene3D" id="3.40.30.10">
    <property type="entry name" value="Glutaredoxin"/>
    <property type="match status" value="1"/>
</dbReference>
<name>A0A645EW44_9ZZZZ</name>
<dbReference type="GO" id="GO:0005829">
    <property type="term" value="C:cytosol"/>
    <property type="evidence" value="ECO:0007669"/>
    <property type="project" value="TreeGrafter"/>
</dbReference>